<dbReference type="PROSITE" id="PS51257">
    <property type="entry name" value="PROKAR_LIPOPROTEIN"/>
    <property type="match status" value="1"/>
</dbReference>
<dbReference type="PANTHER" id="PTHR47894:SF4">
    <property type="entry name" value="HTH-TYPE TRANSCRIPTIONAL REGULATOR GADX"/>
    <property type="match status" value="1"/>
</dbReference>
<proteinExistence type="predicted"/>
<sequence length="381" mass="40752">MRNRRAARHSGAASSDLKGIMGLPAAASGSTSCHVLAAAASGVTAFIRGAGADPDLVLGEAGFDPRDLEDPRATVPLARYVAMMERAAARSGDSHFGLRFGQQFQPEALGLIGELALAAPDVGTGLAAFARHFIQHQQNTETRLAREGRSLRLEYRIVDPRIWSRRQDAELTMGMFANLLRRALGGALEIEEVWFEHPAPEQAQAHAAAFGAPVFFAAPANAISFRAAGLERPMPARDPARFAALAEELRRIGGGGGPRDLLGAVTSEIRRKLPEGPAGIDRVAASLGLPRWTLQRRLAEHGLTYSDCIDQVRARLALMYLAEPHLSIATIAELLGYSEVSAFSRACRRLHGASPEAVRRKLGARAAPDSTTGRESPAHTA</sequence>
<dbReference type="PANTHER" id="PTHR47894">
    <property type="entry name" value="HTH-TYPE TRANSCRIPTIONAL REGULATOR GADX"/>
    <property type="match status" value="1"/>
</dbReference>
<dbReference type="HOGENOM" id="CLU_047522_1_2_5"/>
<dbReference type="Proteomes" id="UP000000245">
    <property type="component" value="Chromosome"/>
</dbReference>
<dbReference type="Pfam" id="PF12833">
    <property type="entry name" value="HTH_18"/>
    <property type="match status" value="1"/>
</dbReference>
<evidence type="ECO:0000259" key="5">
    <source>
        <dbReference type="PROSITE" id="PS01124"/>
    </source>
</evidence>
<dbReference type="GO" id="GO:0003700">
    <property type="term" value="F:DNA-binding transcription factor activity"/>
    <property type="evidence" value="ECO:0007669"/>
    <property type="project" value="InterPro"/>
</dbReference>
<evidence type="ECO:0000313" key="7">
    <source>
        <dbReference type="Proteomes" id="UP000000245"/>
    </source>
</evidence>
<dbReference type="STRING" id="349163.Acry_2392"/>
<dbReference type="InterPro" id="IPR032687">
    <property type="entry name" value="AraC-type_N"/>
</dbReference>
<dbReference type="EMBL" id="CP000697">
    <property type="protein sequence ID" value="ABQ31586.1"/>
    <property type="molecule type" value="Genomic_DNA"/>
</dbReference>
<organism evidence="6 7">
    <name type="scientific">Acidiphilium cryptum (strain JF-5)</name>
    <dbReference type="NCBI Taxonomy" id="349163"/>
    <lineage>
        <taxon>Bacteria</taxon>
        <taxon>Pseudomonadati</taxon>
        <taxon>Pseudomonadota</taxon>
        <taxon>Alphaproteobacteria</taxon>
        <taxon>Acetobacterales</taxon>
        <taxon>Acidocellaceae</taxon>
        <taxon>Acidiphilium</taxon>
    </lineage>
</organism>
<reference evidence="6 7" key="1">
    <citation type="submission" date="2007-05" db="EMBL/GenBank/DDBJ databases">
        <title>Complete sequence of chromosome of Acidiphilium cryptum JF-5.</title>
        <authorList>
            <consortium name="US DOE Joint Genome Institute"/>
            <person name="Copeland A."/>
            <person name="Lucas S."/>
            <person name="Lapidus A."/>
            <person name="Barry K."/>
            <person name="Detter J.C."/>
            <person name="Glavina del Rio T."/>
            <person name="Hammon N."/>
            <person name="Israni S."/>
            <person name="Dalin E."/>
            <person name="Tice H."/>
            <person name="Pitluck S."/>
            <person name="Sims D."/>
            <person name="Brettin T."/>
            <person name="Bruce D."/>
            <person name="Han C."/>
            <person name="Schmutz J."/>
            <person name="Larimer F."/>
            <person name="Land M."/>
            <person name="Hauser L."/>
            <person name="Kyrpides N."/>
            <person name="Kim E."/>
            <person name="Magnuson T."/>
            <person name="Richardson P."/>
        </authorList>
    </citation>
    <scope>NUCLEOTIDE SEQUENCE [LARGE SCALE GENOMIC DNA]</scope>
    <source>
        <strain evidence="6 7">JF-5</strain>
    </source>
</reference>
<gene>
    <name evidence="6" type="ordered locus">Acry_2392</name>
</gene>
<dbReference type="GO" id="GO:0000976">
    <property type="term" value="F:transcription cis-regulatory region binding"/>
    <property type="evidence" value="ECO:0007669"/>
    <property type="project" value="TreeGrafter"/>
</dbReference>
<feature type="domain" description="HTH araC/xylS-type" evidence="5">
    <location>
        <begin position="263"/>
        <end position="361"/>
    </location>
</feature>
<evidence type="ECO:0000256" key="4">
    <source>
        <dbReference type="SAM" id="MobiDB-lite"/>
    </source>
</evidence>
<dbReference type="eggNOG" id="COG2207">
    <property type="taxonomic scope" value="Bacteria"/>
</dbReference>
<keyword evidence="7" id="KW-1185">Reference proteome</keyword>
<dbReference type="KEGG" id="acr:Acry_2392"/>
<evidence type="ECO:0000313" key="6">
    <source>
        <dbReference type="EMBL" id="ABQ31586.1"/>
    </source>
</evidence>
<name>A5G154_ACICJ</name>
<accession>A5G154</accession>
<keyword evidence="3" id="KW-0804">Transcription</keyword>
<dbReference type="AlphaFoldDB" id="A5G154"/>
<dbReference type="PROSITE" id="PS01124">
    <property type="entry name" value="HTH_ARAC_FAMILY_2"/>
    <property type="match status" value="1"/>
</dbReference>
<evidence type="ECO:0000256" key="1">
    <source>
        <dbReference type="ARBA" id="ARBA00023015"/>
    </source>
</evidence>
<dbReference type="InterPro" id="IPR018060">
    <property type="entry name" value="HTH_AraC"/>
</dbReference>
<keyword evidence="1" id="KW-0805">Transcription regulation</keyword>
<dbReference type="GO" id="GO:0005829">
    <property type="term" value="C:cytosol"/>
    <property type="evidence" value="ECO:0007669"/>
    <property type="project" value="TreeGrafter"/>
</dbReference>
<dbReference type="Pfam" id="PF12625">
    <property type="entry name" value="Arabinose_bd"/>
    <property type="match status" value="1"/>
</dbReference>
<dbReference type="SUPFAM" id="SSF46689">
    <property type="entry name" value="Homeodomain-like"/>
    <property type="match status" value="1"/>
</dbReference>
<evidence type="ECO:0000256" key="2">
    <source>
        <dbReference type="ARBA" id="ARBA00023125"/>
    </source>
</evidence>
<protein>
    <submittedName>
        <fullName evidence="6">Transcriptional regulator, AraC family</fullName>
    </submittedName>
</protein>
<dbReference type="SMART" id="SM00342">
    <property type="entry name" value="HTH_ARAC"/>
    <property type="match status" value="1"/>
</dbReference>
<feature type="region of interest" description="Disordered" evidence="4">
    <location>
        <begin position="358"/>
        <end position="381"/>
    </location>
</feature>
<dbReference type="InterPro" id="IPR009057">
    <property type="entry name" value="Homeodomain-like_sf"/>
</dbReference>
<evidence type="ECO:0000256" key="3">
    <source>
        <dbReference type="ARBA" id="ARBA00023163"/>
    </source>
</evidence>
<keyword evidence="2" id="KW-0238">DNA-binding</keyword>
<dbReference type="Gene3D" id="1.10.10.60">
    <property type="entry name" value="Homeodomain-like"/>
    <property type="match status" value="1"/>
</dbReference>